<dbReference type="GO" id="GO:0050660">
    <property type="term" value="F:flavin adenine dinucleotide binding"/>
    <property type="evidence" value="ECO:0007669"/>
    <property type="project" value="InterPro"/>
</dbReference>
<sequence length="533" mass="60139">MRILIAYKVTEDILQDILDDNIIYRPDLQIKASRFIGKTLIELKPDVLIVQELPTEQAIRSWESAMPDKERFIVQKVNSLQAGDAREFWFAGVRVFPSVPNDRKIHDDIQPLSQNVADSPSVPNDRIHADILPLSLAERINTERLVGALDNKSVVYTRQKASVAIVGAGIVSLITAHYLASSGYNITIYDASPDPRKSEHWSKYGCTRGGGDARMFSIRENNNYNDKDFTGIDRFNNSYFRTKVSEHGWAICDTNNLSQAEQTWLHEYEAVPQWLANLYNNDIISINHESKLLWSDLIENASELFQGVELKEGIVGMSSDPAHYQQVVERHKKAKSLKRTLTPQQLIEKYPALEDACKNGVVAGAMELVGFTVNVHKFIANLLDRLEQVGVQCFWNQRITKIDRNDRGEVISLMSGDEAIAADNYVISPGVYGNELLRGTQSRAYEKAIALWIVRSKPEILRASVDIHQPWSFRDDPDHQGRQIDYRWRTQYGGLCGIAGDRSCGAGITERGIPSYAYSVSSQPFCRLYGNSV</sequence>
<gene>
    <name evidence="6" type="ORF">PI95_007445</name>
</gene>
<evidence type="ECO:0000256" key="3">
    <source>
        <dbReference type="ARBA" id="ARBA00022827"/>
    </source>
</evidence>
<protein>
    <submittedName>
        <fullName evidence="6">FAD-binding oxidoreductase</fullName>
    </submittedName>
</protein>
<proteinExistence type="predicted"/>
<dbReference type="Gene3D" id="3.50.50.60">
    <property type="entry name" value="FAD/NAD(P)-binding domain"/>
    <property type="match status" value="2"/>
</dbReference>
<accession>A0A846H747</accession>
<dbReference type="InterPro" id="IPR045170">
    <property type="entry name" value="MTOX"/>
</dbReference>
<keyword evidence="7" id="KW-1185">Reference proteome</keyword>
<dbReference type="PANTHER" id="PTHR10961:SF46">
    <property type="entry name" value="PEROXISOMAL SARCOSINE OXIDASE"/>
    <property type="match status" value="1"/>
</dbReference>
<comment type="caution">
    <text evidence="6">The sequence shown here is derived from an EMBL/GenBank/DDBJ whole genome shotgun (WGS) entry which is preliminary data.</text>
</comment>
<evidence type="ECO:0000256" key="1">
    <source>
        <dbReference type="ARBA" id="ARBA00001974"/>
    </source>
</evidence>
<organism evidence="6 7">
    <name type="scientific">Hassallia byssoidea VB512170</name>
    <dbReference type="NCBI Taxonomy" id="1304833"/>
    <lineage>
        <taxon>Bacteria</taxon>
        <taxon>Bacillati</taxon>
        <taxon>Cyanobacteriota</taxon>
        <taxon>Cyanophyceae</taxon>
        <taxon>Nostocales</taxon>
        <taxon>Tolypothrichaceae</taxon>
        <taxon>Hassallia</taxon>
    </lineage>
</organism>
<dbReference type="Pfam" id="PF01266">
    <property type="entry name" value="DAO"/>
    <property type="match status" value="1"/>
</dbReference>
<evidence type="ECO:0000313" key="7">
    <source>
        <dbReference type="Proteomes" id="UP000031549"/>
    </source>
</evidence>
<evidence type="ECO:0000313" key="6">
    <source>
        <dbReference type="EMBL" id="NEU72410.1"/>
    </source>
</evidence>
<dbReference type="AlphaFoldDB" id="A0A846H747"/>
<dbReference type="RefSeq" id="WP_039739265.1">
    <property type="nucleotide sequence ID" value="NZ_JTCM02000010.1"/>
</dbReference>
<dbReference type="InterPro" id="IPR036188">
    <property type="entry name" value="FAD/NAD-bd_sf"/>
</dbReference>
<reference evidence="6 7" key="1">
    <citation type="journal article" date="2015" name="Genome Announc.">
        <title>Draft Genome Sequence of Cyanobacterium Hassallia byssoidea Strain VB512170, Isolated from Monuments in India.</title>
        <authorList>
            <person name="Singh D."/>
            <person name="Chandrababunaidu M.M."/>
            <person name="Panda A."/>
            <person name="Sen D."/>
            <person name="Bhattacharyya S."/>
            <person name="Adhikary S.P."/>
            <person name="Tripathy S."/>
        </authorList>
    </citation>
    <scope>NUCLEOTIDE SEQUENCE [LARGE SCALE GENOMIC DNA]</scope>
    <source>
        <strain evidence="6 7">VB512170</strain>
    </source>
</reference>
<dbReference type="PANTHER" id="PTHR10961">
    <property type="entry name" value="PEROXISOMAL SARCOSINE OXIDASE"/>
    <property type="match status" value="1"/>
</dbReference>
<dbReference type="EMBL" id="JTCM02000010">
    <property type="protein sequence ID" value="NEU72410.1"/>
    <property type="molecule type" value="Genomic_DNA"/>
</dbReference>
<keyword evidence="2" id="KW-0285">Flavoprotein</keyword>
<dbReference type="SUPFAM" id="SSF51905">
    <property type="entry name" value="FAD/NAD(P)-binding domain"/>
    <property type="match status" value="1"/>
</dbReference>
<evidence type="ECO:0000256" key="4">
    <source>
        <dbReference type="ARBA" id="ARBA00023002"/>
    </source>
</evidence>
<evidence type="ECO:0000256" key="2">
    <source>
        <dbReference type="ARBA" id="ARBA00022630"/>
    </source>
</evidence>
<dbReference type="InterPro" id="IPR006076">
    <property type="entry name" value="FAD-dep_OxRdtase"/>
</dbReference>
<evidence type="ECO:0000259" key="5">
    <source>
        <dbReference type="Pfam" id="PF01266"/>
    </source>
</evidence>
<keyword evidence="3" id="KW-0274">FAD</keyword>
<comment type="cofactor">
    <cofactor evidence="1">
        <name>FAD</name>
        <dbReference type="ChEBI" id="CHEBI:57692"/>
    </cofactor>
</comment>
<feature type="domain" description="FAD dependent oxidoreductase" evidence="5">
    <location>
        <begin position="163"/>
        <end position="441"/>
    </location>
</feature>
<keyword evidence="4" id="KW-0560">Oxidoreductase</keyword>
<dbReference type="Proteomes" id="UP000031549">
    <property type="component" value="Unassembled WGS sequence"/>
</dbReference>
<dbReference type="Gene3D" id="3.30.9.10">
    <property type="entry name" value="D-Amino Acid Oxidase, subunit A, domain 2"/>
    <property type="match status" value="1"/>
</dbReference>
<name>A0A846H747_9CYAN</name>
<dbReference type="GO" id="GO:0008115">
    <property type="term" value="F:sarcosine oxidase activity"/>
    <property type="evidence" value="ECO:0007669"/>
    <property type="project" value="TreeGrafter"/>
</dbReference>